<organism evidence="8 9">
    <name type="scientific">Flammeovirga aprica JL-4</name>
    <dbReference type="NCBI Taxonomy" id="694437"/>
    <lineage>
        <taxon>Bacteria</taxon>
        <taxon>Pseudomonadati</taxon>
        <taxon>Bacteroidota</taxon>
        <taxon>Cytophagia</taxon>
        <taxon>Cytophagales</taxon>
        <taxon>Flammeovirgaceae</taxon>
        <taxon>Flammeovirga</taxon>
    </lineage>
</organism>
<evidence type="ECO:0000256" key="1">
    <source>
        <dbReference type="ARBA" id="ARBA00004571"/>
    </source>
</evidence>
<dbReference type="GO" id="GO:0015483">
    <property type="term" value="F:long-chain fatty acid transporting porin activity"/>
    <property type="evidence" value="ECO:0007669"/>
    <property type="project" value="TreeGrafter"/>
</dbReference>
<proteinExistence type="inferred from homology"/>
<comment type="subcellular location">
    <subcellularLocation>
        <location evidence="1">Cell outer membrane</location>
        <topology evidence="1">Multi-pass membrane protein</topology>
    </subcellularLocation>
</comment>
<dbReference type="InterPro" id="IPR005017">
    <property type="entry name" value="OMPP1/FadL/TodX"/>
</dbReference>
<evidence type="ECO:0000256" key="3">
    <source>
        <dbReference type="ARBA" id="ARBA00022452"/>
    </source>
</evidence>
<evidence type="ECO:0000256" key="4">
    <source>
        <dbReference type="ARBA" id="ARBA00022692"/>
    </source>
</evidence>
<evidence type="ECO:0008006" key="10">
    <source>
        <dbReference type="Google" id="ProtNLM"/>
    </source>
</evidence>
<accession>A0A7X9RVZ6</accession>
<dbReference type="PANTHER" id="PTHR35093">
    <property type="entry name" value="OUTER MEMBRANE PROTEIN NMB0088-RELATED"/>
    <property type="match status" value="1"/>
</dbReference>
<evidence type="ECO:0000313" key="9">
    <source>
        <dbReference type="Proteomes" id="UP000576082"/>
    </source>
</evidence>
<dbReference type="PANTHER" id="PTHR35093:SF8">
    <property type="entry name" value="OUTER MEMBRANE PROTEIN NMB0088-RELATED"/>
    <property type="match status" value="1"/>
</dbReference>
<sequence length="582" mass="65367">MNTKDLIKPILLIALPLIFSLSVSAQSEFYPVGYYRDAVRFSQQNPMGSARIRALGGAGVSLGGDISHAMLNPAGLGFMRKSEYHVSAGLGLTNSSASGTGVNGDAGQTRFFLPELGAVFSSSKSSSGGGSKWRGGAFAISFNRIADFNSNVSYVDRSNNPTSLLNAFEEASYGFSQGFMEEEKQFSPTTFAGMAYALDLIKPVFDRSPNDPNYYDENYYYYNIDRDADGFTTSRVSQRSQLVETRGGQYETSFAYGGNFDDKLYFGAKVGVQNINYTKTSNYVELREAELTSLGLTERFKTTGWGINLQAGVIWRPIDAIRVGATYTSPTWYALNDYYSASLTRNADYTWNDSTYQANHFRDGQSYIYNPGGVDLYNPNAANDSQKYSGVRSSHHDEIRTRYNMNTPWKASGGISGFFGKKGFITLDVEYIGYSAMKISKGTTYYFEYTMNPIEEELNFAGDNYILGEEYRNTVNIRVGGEYRLNKRFMLRAGYAYYQDPTKEEYRFVDQSRSFYSGGLGYRNNNFYVDLSVVYSQWKGTDSPYQLEDNFVDNEGNTVLIYPITDINYSRTEFQLSVGKRF</sequence>
<evidence type="ECO:0000256" key="2">
    <source>
        <dbReference type="ARBA" id="ARBA00008163"/>
    </source>
</evidence>
<dbReference type="GO" id="GO:0009279">
    <property type="term" value="C:cell outer membrane"/>
    <property type="evidence" value="ECO:0007669"/>
    <property type="project" value="UniProtKB-SubCell"/>
</dbReference>
<evidence type="ECO:0000256" key="7">
    <source>
        <dbReference type="ARBA" id="ARBA00023237"/>
    </source>
</evidence>
<keyword evidence="4" id="KW-0812">Transmembrane</keyword>
<keyword evidence="5" id="KW-0732">Signal</keyword>
<evidence type="ECO:0000313" key="8">
    <source>
        <dbReference type="EMBL" id="NME69741.1"/>
    </source>
</evidence>
<gene>
    <name evidence="8" type="ORF">HHU12_17325</name>
</gene>
<name>A0A7X9RVZ6_9BACT</name>
<comment type="similarity">
    <text evidence="2">Belongs to the OmpP1/FadL family.</text>
</comment>
<keyword evidence="7" id="KW-0998">Cell outer membrane</keyword>
<evidence type="ECO:0000256" key="5">
    <source>
        <dbReference type="ARBA" id="ARBA00022729"/>
    </source>
</evidence>
<dbReference type="AlphaFoldDB" id="A0A7X9RVZ6"/>
<dbReference type="Proteomes" id="UP000576082">
    <property type="component" value="Unassembled WGS sequence"/>
</dbReference>
<keyword evidence="9" id="KW-1185">Reference proteome</keyword>
<dbReference type="Pfam" id="PF03349">
    <property type="entry name" value="Toluene_X"/>
    <property type="match status" value="1"/>
</dbReference>
<keyword evidence="6" id="KW-0472">Membrane</keyword>
<evidence type="ECO:0000256" key="6">
    <source>
        <dbReference type="ARBA" id="ARBA00023136"/>
    </source>
</evidence>
<dbReference type="SUPFAM" id="SSF56935">
    <property type="entry name" value="Porins"/>
    <property type="match status" value="1"/>
</dbReference>
<comment type="caution">
    <text evidence="8">The sequence shown here is derived from an EMBL/GenBank/DDBJ whole genome shotgun (WGS) entry which is preliminary data.</text>
</comment>
<reference evidence="8 9" key="1">
    <citation type="submission" date="2020-04" db="EMBL/GenBank/DDBJ databases">
        <title>Flammeovirga sp. SR4, a novel species isolated from seawater.</title>
        <authorList>
            <person name="Wang X."/>
        </authorList>
    </citation>
    <scope>NUCLEOTIDE SEQUENCE [LARGE SCALE GENOMIC DNA]</scope>
    <source>
        <strain evidence="8 9">ATCC 23126</strain>
    </source>
</reference>
<keyword evidence="3" id="KW-1134">Transmembrane beta strand</keyword>
<dbReference type="Gene3D" id="2.40.160.60">
    <property type="entry name" value="Outer membrane protein transport protein (OMPP1/FadL/TodX)"/>
    <property type="match status" value="1"/>
</dbReference>
<dbReference type="EMBL" id="JABANE010000047">
    <property type="protein sequence ID" value="NME69741.1"/>
    <property type="molecule type" value="Genomic_DNA"/>
</dbReference>
<dbReference type="RefSeq" id="WP_169657998.1">
    <property type="nucleotide sequence ID" value="NZ_JABANE010000047.1"/>
</dbReference>
<protein>
    <recommendedName>
        <fullName evidence="10">Outer membrane protein transport protein (OMPP1/FadL/TodX)</fullName>
    </recommendedName>
</protein>